<sequence length="435" mass="47369">MTRMAATASPRPAHIAVLNIPAHGHVNPTLGIVAELVRRGHRVSYAVPEEFGPQVRAAGAALVPYETTLPASDRVEDWPSDDPVAMMRLALREAVSVLPGQLRAFEADPPDLVLHDFGALTGRLLAHRLKVRCVCLSSTHVSTATAEEREQRQHLFEELFHDDPRWQEYRHGFRKLLDEAGITLSVDDYTGRPERCLVPIPRFFQLHGERADERYAFTGPCLGERSHQGEWRAPAADTPVLLVALGTAGSDRPEFYRRCARAFAGTPWHVVMATGRLDPALLGPLPGNVETRASVPQLRVLARAKAFITHAGMGSVLEAMHHGVPMVAVPQVNDQPVNAARIADLGLGRHLPQEEATVSALREAVFSVASDPAVARRVTETRARMRRLGGASAAAELIESQLPGGTGRWQELARRLEFTAGDAEADRAVPGTTAV</sequence>
<dbReference type="Gene3D" id="3.40.50.2000">
    <property type="entry name" value="Glycogen Phosphorylase B"/>
    <property type="match status" value="2"/>
</dbReference>
<evidence type="ECO:0000259" key="3">
    <source>
        <dbReference type="Pfam" id="PF06722"/>
    </source>
</evidence>
<dbReference type="GO" id="GO:0016758">
    <property type="term" value="F:hexosyltransferase activity"/>
    <property type="evidence" value="ECO:0007669"/>
    <property type="project" value="InterPro"/>
</dbReference>
<dbReference type="NCBIfam" id="TIGR01426">
    <property type="entry name" value="MGT"/>
    <property type="match status" value="1"/>
</dbReference>
<dbReference type="EMBL" id="BMUE01000028">
    <property type="protein sequence ID" value="GGW81801.1"/>
    <property type="molecule type" value="Genomic_DNA"/>
</dbReference>
<protein>
    <submittedName>
        <fullName evidence="4">Macrolide-inactivating glycosyltransferase</fullName>
    </submittedName>
</protein>
<reference evidence="4" key="2">
    <citation type="submission" date="2020-09" db="EMBL/GenBank/DDBJ databases">
        <authorList>
            <person name="Sun Q."/>
            <person name="Ohkuma M."/>
        </authorList>
    </citation>
    <scope>NUCLEOTIDE SEQUENCE</scope>
    <source>
        <strain evidence="4">JCM 4490</strain>
    </source>
</reference>
<dbReference type="GO" id="GO:0017000">
    <property type="term" value="P:antibiotic biosynthetic process"/>
    <property type="evidence" value="ECO:0007669"/>
    <property type="project" value="UniProtKB-ARBA"/>
</dbReference>
<dbReference type="GO" id="GO:0008194">
    <property type="term" value="F:UDP-glycosyltransferase activity"/>
    <property type="evidence" value="ECO:0007669"/>
    <property type="project" value="InterPro"/>
</dbReference>
<keyword evidence="2" id="KW-0808">Transferase</keyword>
<feature type="domain" description="Erythromycin biosynthesis protein CIII-like C-terminal" evidence="3">
    <location>
        <begin position="280"/>
        <end position="383"/>
    </location>
</feature>
<dbReference type="InterPro" id="IPR006326">
    <property type="entry name" value="UDPGT_MGT-like"/>
</dbReference>
<evidence type="ECO:0000256" key="1">
    <source>
        <dbReference type="ARBA" id="ARBA00009995"/>
    </source>
</evidence>
<dbReference type="CDD" id="cd03784">
    <property type="entry name" value="GT1_Gtf-like"/>
    <property type="match status" value="1"/>
</dbReference>
<comment type="caution">
    <text evidence="4">The sequence shown here is derived from an EMBL/GenBank/DDBJ whole genome shotgun (WGS) entry which is preliminary data.</text>
</comment>
<gene>
    <name evidence="4" type="ORF">GCM10010503_68880</name>
</gene>
<proteinExistence type="inferred from homology"/>
<evidence type="ECO:0000256" key="2">
    <source>
        <dbReference type="ARBA" id="ARBA00022679"/>
    </source>
</evidence>
<keyword evidence="5" id="KW-1185">Reference proteome</keyword>
<evidence type="ECO:0000313" key="4">
    <source>
        <dbReference type="EMBL" id="GGW81801.1"/>
    </source>
</evidence>
<dbReference type="InterPro" id="IPR002213">
    <property type="entry name" value="UDP_glucos_trans"/>
</dbReference>
<dbReference type="Pfam" id="PF06722">
    <property type="entry name" value="EryCIII-like_C"/>
    <property type="match status" value="1"/>
</dbReference>
<evidence type="ECO:0000313" key="5">
    <source>
        <dbReference type="Proteomes" id="UP000620224"/>
    </source>
</evidence>
<comment type="similarity">
    <text evidence="1">Belongs to the UDP-glycosyltransferase family.</text>
</comment>
<dbReference type="InterPro" id="IPR050426">
    <property type="entry name" value="Glycosyltransferase_28"/>
</dbReference>
<dbReference type="AlphaFoldDB" id="A0A918JIJ8"/>
<dbReference type="SUPFAM" id="SSF53756">
    <property type="entry name" value="UDP-Glycosyltransferase/glycogen phosphorylase"/>
    <property type="match status" value="1"/>
</dbReference>
<dbReference type="PANTHER" id="PTHR48050:SF13">
    <property type="entry name" value="STEROL 3-BETA-GLUCOSYLTRANSFERASE UGT80A2"/>
    <property type="match status" value="1"/>
</dbReference>
<accession>A0A918JIJ8</accession>
<dbReference type="PANTHER" id="PTHR48050">
    <property type="entry name" value="STEROL 3-BETA-GLUCOSYLTRANSFERASE"/>
    <property type="match status" value="1"/>
</dbReference>
<dbReference type="Proteomes" id="UP000620224">
    <property type="component" value="Unassembled WGS sequence"/>
</dbReference>
<reference evidence="4" key="1">
    <citation type="journal article" date="2014" name="Int. J. Syst. Evol. Microbiol.">
        <title>Complete genome sequence of Corynebacterium casei LMG S-19264T (=DSM 44701T), isolated from a smear-ripened cheese.</title>
        <authorList>
            <consortium name="US DOE Joint Genome Institute (JGI-PGF)"/>
            <person name="Walter F."/>
            <person name="Albersmeier A."/>
            <person name="Kalinowski J."/>
            <person name="Ruckert C."/>
        </authorList>
    </citation>
    <scope>NUCLEOTIDE SEQUENCE</scope>
    <source>
        <strain evidence="4">JCM 4490</strain>
    </source>
</reference>
<dbReference type="InterPro" id="IPR010610">
    <property type="entry name" value="EryCIII-like_C"/>
</dbReference>
<dbReference type="FunFam" id="3.40.50.2000:FF:000072">
    <property type="entry name" value="Glycosyl transferase"/>
    <property type="match status" value="1"/>
</dbReference>
<organism evidence="4 5">
    <name type="scientific">Streptomyces lucensis JCM 4490</name>
    <dbReference type="NCBI Taxonomy" id="1306176"/>
    <lineage>
        <taxon>Bacteria</taxon>
        <taxon>Bacillati</taxon>
        <taxon>Actinomycetota</taxon>
        <taxon>Actinomycetes</taxon>
        <taxon>Kitasatosporales</taxon>
        <taxon>Streptomycetaceae</taxon>
        <taxon>Streptomyces</taxon>
    </lineage>
</organism>
<name>A0A918JIJ8_9ACTN</name>